<sequence>MLDNYTPPLATNGSRLIRDSVYDRIRADILTCALTPGALV</sequence>
<dbReference type="EMBL" id="UINC01157153">
    <property type="protein sequence ID" value="SVD53987.1"/>
    <property type="molecule type" value="Genomic_DNA"/>
</dbReference>
<proteinExistence type="predicted"/>
<protein>
    <submittedName>
        <fullName evidence="1">Uncharacterized protein</fullName>
    </submittedName>
</protein>
<organism evidence="1">
    <name type="scientific">marine metagenome</name>
    <dbReference type="NCBI Taxonomy" id="408172"/>
    <lineage>
        <taxon>unclassified sequences</taxon>
        <taxon>metagenomes</taxon>
        <taxon>ecological metagenomes</taxon>
    </lineage>
</organism>
<dbReference type="AlphaFoldDB" id="A0A382W5B2"/>
<evidence type="ECO:0000313" key="1">
    <source>
        <dbReference type="EMBL" id="SVD53987.1"/>
    </source>
</evidence>
<feature type="non-terminal residue" evidence="1">
    <location>
        <position position="40"/>
    </location>
</feature>
<gene>
    <name evidence="1" type="ORF">METZ01_LOCUS406841</name>
</gene>
<reference evidence="1" key="1">
    <citation type="submission" date="2018-05" db="EMBL/GenBank/DDBJ databases">
        <authorList>
            <person name="Lanie J.A."/>
            <person name="Ng W.-L."/>
            <person name="Kazmierczak K.M."/>
            <person name="Andrzejewski T.M."/>
            <person name="Davidsen T.M."/>
            <person name="Wayne K.J."/>
            <person name="Tettelin H."/>
            <person name="Glass J.I."/>
            <person name="Rusch D."/>
            <person name="Podicherti R."/>
            <person name="Tsui H.-C.T."/>
            <person name="Winkler M.E."/>
        </authorList>
    </citation>
    <scope>NUCLEOTIDE SEQUENCE</scope>
</reference>
<accession>A0A382W5B2</accession>
<name>A0A382W5B2_9ZZZZ</name>